<dbReference type="AlphaFoldDB" id="A0A1E7FDJ0"/>
<keyword evidence="2" id="KW-1133">Transmembrane helix</keyword>
<keyword evidence="2" id="KW-0472">Membrane</keyword>
<feature type="transmembrane region" description="Helical" evidence="2">
    <location>
        <begin position="141"/>
        <end position="164"/>
    </location>
</feature>
<dbReference type="EMBL" id="KV784358">
    <property type="protein sequence ID" value="OEU16214.1"/>
    <property type="molecule type" value="Genomic_DNA"/>
</dbReference>
<evidence type="ECO:0000313" key="3">
    <source>
        <dbReference type="EMBL" id="OEU16214.1"/>
    </source>
</evidence>
<organism evidence="3 4">
    <name type="scientific">Fragilariopsis cylindrus CCMP1102</name>
    <dbReference type="NCBI Taxonomy" id="635003"/>
    <lineage>
        <taxon>Eukaryota</taxon>
        <taxon>Sar</taxon>
        <taxon>Stramenopiles</taxon>
        <taxon>Ochrophyta</taxon>
        <taxon>Bacillariophyta</taxon>
        <taxon>Bacillariophyceae</taxon>
        <taxon>Bacillariophycidae</taxon>
        <taxon>Bacillariales</taxon>
        <taxon>Bacillariaceae</taxon>
        <taxon>Fragilariopsis</taxon>
    </lineage>
</organism>
<keyword evidence="4" id="KW-1185">Reference proteome</keyword>
<feature type="transmembrane region" description="Helical" evidence="2">
    <location>
        <begin position="26"/>
        <end position="49"/>
    </location>
</feature>
<dbReference type="Proteomes" id="UP000095751">
    <property type="component" value="Unassembled WGS sequence"/>
</dbReference>
<feature type="compositionally biased region" description="Low complexity" evidence="1">
    <location>
        <begin position="207"/>
        <end position="220"/>
    </location>
</feature>
<protein>
    <submittedName>
        <fullName evidence="3">Uncharacterized protein</fullName>
    </submittedName>
</protein>
<name>A0A1E7FDJ0_9STRA</name>
<proteinExistence type="predicted"/>
<keyword evidence="2" id="KW-0812">Transmembrane</keyword>
<feature type="transmembrane region" description="Helical" evidence="2">
    <location>
        <begin position="70"/>
        <end position="88"/>
    </location>
</feature>
<dbReference type="KEGG" id="fcy:FRACYDRAFT_238802"/>
<feature type="transmembrane region" description="Helical" evidence="2">
    <location>
        <begin position="108"/>
        <end position="129"/>
    </location>
</feature>
<sequence>MGSVFSTAGSKALLSLKTIPNWNQSLHVIGITIASTGLAGFIAAVTEFVDPIKDFDPPSRSTKNKCIIGWLKPISAYIFPALIEEIIWRGILSPNPSITTVSTGVMWGWAMGVCMVHVCVHPVAGYTVWPRGKIVFNDYRFLLLATIALGGTTASYIVSGGSVWCAALTHWIPVALWRDFFGGEAKLLKESSSTTDMAETDDDNDINGDNNNNDDNSNNNGAITTPSIHINEEMKISDSSGGTNNDNDKNDNNPTTPYICINEETREKTQ</sequence>
<evidence type="ECO:0000256" key="2">
    <source>
        <dbReference type="SAM" id="Phobius"/>
    </source>
</evidence>
<evidence type="ECO:0000256" key="1">
    <source>
        <dbReference type="SAM" id="MobiDB-lite"/>
    </source>
</evidence>
<dbReference type="OrthoDB" id="47391at2759"/>
<dbReference type="InParanoid" id="A0A1E7FDJ0"/>
<feature type="region of interest" description="Disordered" evidence="1">
    <location>
        <begin position="191"/>
        <end position="270"/>
    </location>
</feature>
<evidence type="ECO:0000313" key="4">
    <source>
        <dbReference type="Proteomes" id="UP000095751"/>
    </source>
</evidence>
<gene>
    <name evidence="3" type="ORF">FRACYDRAFT_238802</name>
</gene>
<accession>A0A1E7FDJ0</accession>
<reference evidence="3 4" key="1">
    <citation type="submission" date="2016-09" db="EMBL/GenBank/DDBJ databases">
        <title>Extensive genetic diversity and differential bi-allelic expression allows diatom success in the polar Southern Ocean.</title>
        <authorList>
            <consortium name="DOE Joint Genome Institute"/>
            <person name="Mock T."/>
            <person name="Otillar R.P."/>
            <person name="Strauss J."/>
            <person name="Dupont C."/>
            <person name="Frickenhaus S."/>
            <person name="Maumus F."/>
            <person name="Mcmullan M."/>
            <person name="Sanges R."/>
            <person name="Schmutz J."/>
            <person name="Toseland A."/>
            <person name="Valas R."/>
            <person name="Veluchamy A."/>
            <person name="Ward B.J."/>
            <person name="Allen A."/>
            <person name="Barry K."/>
            <person name="Falciatore A."/>
            <person name="Ferrante M."/>
            <person name="Fortunato A.E."/>
            <person name="Gloeckner G."/>
            <person name="Gruber A."/>
            <person name="Hipkin R."/>
            <person name="Janech M."/>
            <person name="Kroth P."/>
            <person name="Leese F."/>
            <person name="Lindquist E."/>
            <person name="Lyon B.R."/>
            <person name="Martin J."/>
            <person name="Mayer C."/>
            <person name="Parker M."/>
            <person name="Quesneville H."/>
            <person name="Raymond J."/>
            <person name="Uhlig C."/>
            <person name="Valentin K.U."/>
            <person name="Worden A.Z."/>
            <person name="Armbrust E.V."/>
            <person name="Bowler C."/>
            <person name="Green B."/>
            <person name="Moulton V."/>
            <person name="Van Oosterhout C."/>
            <person name="Grigoriev I."/>
        </authorList>
    </citation>
    <scope>NUCLEOTIDE SEQUENCE [LARGE SCALE GENOMIC DNA]</scope>
    <source>
        <strain evidence="3 4">CCMP1102</strain>
    </source>
</reference>